<proteinExistence type="predicted"/>
<organism evidence="1 2">
    <name type="scientific">Leishmania donovani</name>
    <dbReference type="NCBI Taxonomy" id="5661"/>
    <lineage>
        <taxon>Eukaryota</taxon>
        <taxon>Discoba</taxon>
        <taxon>Euglenozoa</taxon>
        <taxon>Kinetoplastea</taxon>
        <taxon>Metakinetoplastina</taxon>
        <taxon>Trypanosomatida</taxon>
        <taxon>Trypanosomatidae</taxon>
        <taxon>Leishmaniinae</taxon>
        <taxon>Leishmania</taxon>
    </lineage>
</organism>
<evidence type="ECO:0000313" key="2">
    <source>
        <dbReference type="Proteomes" id="UP000318821"/>
    </source>
</evidence>
<name>A0A504Y4J7_LEIDO</name>
<dbReference type="SUPFAM" id="SSF56784">
    <property type="entry name" value="HAD-like"/>
    <property type="match status" value="1"/>
</dbReference>
<dbReference type="VEuPathDB" id="TriTrypDB:LdBPK_151370.1"/>
<dbReference type="VEuPathDB" id="TriTrypDB:LDHU3_15.1690"/>
<dbReference type="InterPro" id="IPR036412">
    <property type="entry name" value="HAD-like_sf"/>
</dbReference>
<protein>
    <recommendedName>
        <fullName evidence="3">FCP1 homology domain-containing protein</fullName>
    </recommendedName>
</protein>
<dbReference type="VEuPathDB" id="TriTrypDB:LdCL_150019000"/>
<accession>A0A504Y4J7</accession>
<sequence>MRSSGPAPALMHRPAARLPVHFLVDIDHTLVHPIYRHVAGDNSDTTRCSSASLPPASARGWWPLNYVGGRVTHVQLRPHVVPFLSHVLLDRSLDTSETQVHVSLYTRQSAAYCAAIAYQVLLPALAQSKGEPLHEFRHQEVFHELFGGEHCVRGRFEAMHWLNPSPGFLSEGSPADQRQLGEATASLEWRKTIFVLPSPLTTLLVDDHCVNFRVTELSTGHGVLVPPYYADAVACAADDCFRVPPTGSLCDVIGMDLDRRGGCISSGRAMLGRVDVDDVVVRLLDVLEAFVQCCHSHRSAIEAMHGGSAGMPSPDERTPCAACKSAGTPRPPVDAALSNFNFFERSPLYRRQWNAFHAHRADFLHSYFAG</sequence>
<dbReference type="EMBL" id="RHLD01000037">
    <property type="protein sequence ID" value="TPP53200.1"/>
    <property type="molecule type" value="Genomic_DNA"/>
</dbReference>
<dbReference type="AlphaFoldDB" id="A0A504Y4J7"/>
<gene>
    <name evidence="1" type="ORF">CGC20_30480</name>
</gene>
<comment type="caution">
    <text evidence="1">The sequence shown here is derived from an EMBL/GenBank/DDBJ whole genome shotgun (WGS) entry which is preliminary data.</text>
</comment>
<evidence type="ECO:0008006" key="3">
    <source>
        <dbReference type="Google" id="ProtNLM"/>
    </source>
</evidence>
<dbReference type="Proteomes" id="UP000318821">
    <property type="component" value="Unassembled WGS sequence"/>
</dbReference>
<dbReference type="InterPro" id="IPR023214">
    <property type="entry name" value="HAD_sf"/>
</dbReference>
<dbReference type="Gene3D" id="3.40.50.1000">
    <property type="entry name" value="HAD superfamily/HAD-like"/>
    <property type="match status" value="1"/>
</dbReference>
<reference evidence="2" key="1">
    <citation type="submission" date="2019-02" db="EMBL/GenBank/DDBJ databases">
        <title>FDA dAtabase for Regulatory Grade micrObial Sequences (FDA-ARGOS): Supporting development and validation of Infectious Disease Dx tests.</title>
        <authorList>
            <person name="Duncan R."/>
            <person name="Fisher C."/>
            <person name="Tallon L."/>
            <person name="Sadzewicz L."/>
            <person name="Sengamalay N."/>
            <person name="Ott S."/>
            <person name="Godinez A."/>
            <person name="Nagaraj S."/>
            <person name="Vavikolanu K."/>
            <person name="Vyas G."/>
            <person name="Nadendla S."/>
            <person name="Aluvathingal J."/>
            <person name="Sichtig H."/>
        </authorList>
    </citation>
    <scope>NUCLEOTIDE SEQUENCE [LARGE SCALE GENOMIC DNA]</scope>
    <source>
        <strain evidence="2">FDAARGOS_360</strain>
    </source>
</reference>
<evidence type="ECO:0000313" key="1">
    <source>
        <dbReference type="EMBL" id="TPP53200.1"/>
    </source>
</evidence>